<dbReference type="EMBL" id="BLPG01000001">
    <property type="protein sequence ID" value="GFJ88077.1"/>
    <property type="molecule type" value="Genomic_DNA"/>
</dbReference>
<proteinExistence type="predicted"/>
<comment type="caution">
    <text evidence="1">The sequence shown here is derived from an EMBL/GenBank/DDBJ whole genome shotgun (WGS) entry which is preliminary data.</text>
</comment>
<organism evidence="1 2">
    <name type="scientific">Phytohabitans rumicis</name>
    <dbReference type="NCBI Taxonomy" id="1076125"/>
    <lineage>
        <taxon>Bacteria</taxon>
        <taxon>Bacillati</taxon>
        <taxon>Actinomycetota</taxon>
        <taxon>Actinomycetes</taxon>
        <taxon>Micromonosporales</taxon>
        <taxon>Micromonosporaceae</taxon>
    </lineage>
</organism>
<reference evidence="1 2" key="2">
    <citation type="submission" date="2020-03" db="EMBL/GenBank/DDBJ databases">
        <authorList>
            <person name="Ichikawa N."/>
            <person name="Kimura A."/>
            <person name="Kitahashi Y."/>
            <person name="Uohara A."/>
        </authorList>
    </citation>
    <scope>NUCLEOTIDE SEQUENCE [LARGE SCALE GENOMIC DNA]</scope>
    <source>
        <strain evidence="1 2">NBRC 108638</strain>
    </source>
</reference>
<evidence type="ECO:0000313" key="2">
    <source>
        <dbReference type="Proteomes" id="UP000482960"/>
    </source>
</evidence>
<dbReference type="Proteomes" id="UP000482960">
    <property type="component" value="Unassembled WGS sequence"/>
</dbReference>
<dbReference type="InterPro" id="IPR036390">
    <property type="entry name" value="WH_DNA-bd_sf"/>
</dbReference>
<sequence length="64" mass="7092">MAPPPGDLSLLLTRAERLMARRVRTVLDELGHSPDAWRVLSTLSDGAGHTMTELADRAFLPRRP</sequence>
<dbReference type="SUPFAM" id="SSF46785">
    <property type="entry name" value="Winged helix' DNA-binding domain"/>
    <property type="match status" value="1"/>
</dbReference>
<reference evidence="1 2" key="1">
    <citation type="submission" date="2020-03" db="EMBL/GenBank/DDBJ databases">
        <title>Whole genome shotgun sequence of Phytohabitans rumicis NBRC 108638.</title>
        <authorList>
            <person name="Komaki H."/>
            <person name="Tamura T."/>
        </authorList>
    </citation>
    <scope>NUCLEOTIDE SEQUENCE [LARGE SCALE GENOMIC DNA]</scope>
    <source>
        <strain evidence="1 2">NBRC 108638</strain>
    </source>
</reference>
<accession>A0A6V8L1U3</accession>
<protein>
    <recommendedName>
        <fullName evidence="3">HTH marR-type domain-containing protein</fullName>
    </recommendedName>
</protein>
<dbReference type="RefSeq" id="WP_246277735.1">
    <property type="nucleotide sequence ID" value="NZ_BLPG01000001.1"/>
</dbReference>
<dbReference type="InterPro" id="IPR036388">
    <property type="entry name" value="WH-like_DNA-bd_sf"/>
</dbReference>
<name>A0A6V8L1U3_9ACTN</name>
<gene>
    <name evidence="1" type="ORF">Prum_017190</name>
</gene>
<dbReference type="AlphaFoldDB" id="A0A6V8L1U3"/>
<dbReference type="Gene3D" id="1.10.10.10">
    <property type="entry name" value="Winged helix-like DNA-binding domain superfamily/Winged helix DNA-binding domain"/>
    <property type="match status" value="1"/>
</dbReference>
<evidence type="ECO:0000313" key="1">
    <source>
        <dbReference type="EMBL" id="GFJ88077.1"/>
    </source>
</evidence>
<evidence type="ECO:0008006" key="3">
    <source>
        <dbReference type="Google" id="ProtNLM"/>
    </source>
</evidence>
<keyword evidence="2" id="KW-1185">Reference proteome</keyword>